<feature type="compositionally biased region" description="Basic and acidic residues" evidence="1">
    <location>
        <begin position="16"/>
        <end position="26"/>
    </location>
</feature>
<dbReference type="EMBL" id="SRRH01000036">
    <property type="protein sequence ID" value="KAG6301818.1"/>
    <property type="molecule type" value="Genomic_DNA"/>
</dbReference>
<feature type="compositionally biased region" description="Basic residues" evidence="1">
    <location>
        <begin position="117"/>
        <end position="131"/>
    </location>
</feature>
<gene>
    <name evidence="2" type="ORF">E4U09_004475</name>
</gene>
<feature type="region of interest" description="Disordered" evidence="1">
    <location>
        <begin position="106"/>
        <end position="131"/>
    </location>
</feature>
<accession>A0A9P7QLL7</accession>
<name>A0A9P7QLL7_9HYPO</name>
<sequence>MKVLSLNVVPFFPRGLPKDQVNDPEKPVAPNKLDGERIDSVHSNLVPLDEIRLSNAAMGGTMDVPTGFGQFTEAKMSRGAQVLWETTTQLFPESQHVMYPRLPGLPGLEISSSQKISRARLRQSKKPRRID</sequence>
<keyword evidence="3" id="KW-1185">Reference proteome</keyword>
<evidence type="ECO:0000256" key="1">
    <source>
        <dbReference type="SAM" id="MobiDB-lite"/>
    </source>
</evidence>
<dbReference type="Proteomes" id="UP000707071">
    <property type="component" value="Unassembled WGS sequence"/>
</dbReference>
<evidence type="ECO:0000313" key="3">
    <source>
        <dbReference type="Proteomes" id="UP000707071"/>
    </source>
</evidence>
<comment type="caution">
    <text evidence="2">The sequence shown here is derived from an EMBL/GenBank/DDBJ whole genome shotgun (WGS) entry which is preliminary data.</text>
</comment>
<protein>
    <submittedName>
        <fullName evidence="2">Uncharacterized protein</fullName>
    </submittedName>
</protein>
<proteinExistence type="predicted"/>
<organism evidence="2 3">
    <name type="scientific">Claviceps aff. purpurea</name>
    <dbReference type="NCBI Taxonomy" id="1967640"/>
    <lineage>
        <taxon>Eukaryota</taxon>
        <taxon>Fungi</taxon>
        <taxon>Dikarya</taxon>
        <taxon>Ascomycota</taxon>
        <taxon>Pezizomycotina</taxon>
        <taxon>Sordariomycetes</taxon>
        <taxon>Hypocreomycetidae</taxon>
        <taxon>Hypocreales</taxon>
        <taxon>Clavicipitaceae</taxon>
        <taxon>Claviceps</taxon>
    </lineage>
</organism>
<feature type="region of interest" description="Disordered" evidence="1">
    <location>
        <begin position="15"/>
        <end position="35"/>
    </location>
</feature>
<evidence type="ECO:0000313" key="2">
    <source>
        <dbReference type="EMBL" id="KAG6301818.1"/>
    </source>
</evidence>
<reference evidence="2 3" key="1">
    <citation type="journal article" date="2020" name="bioRxiv">
        <title>Whole genome comparisons of ergot fungi reveals the divergence and evolution of species within the genus Claviceps are the result of varying mechanisms driving genome evolution and host range expansion.</title>
        <authorList>
            <person name="Wyka S.A."/>
            <person name="Mondo S.J."/>
            <person name="Liu M."/>
            <person name="Dettman J."/>
            <person name="Nalam V."/>
            <person name="Broders K.D."/>
        </authorList>
    </citation>
    <scope>NUCLEOTIDE SEQUENCE [LARGE SCALE GENOMIC DNA]</scope>
    <source>
        <strain evidence="2 3">Clav52</strain>
    </source>
</reference>
<dbReference type="AlphaFoldDB" id="A0A9P7QLL7"/>